<name>A0A1G9YTN2_9ACTO</name>
<dbReference type="Gene3D" id="3.20.20.150">
    <property type="entry name" value="Divalent-metal-dependent TIM barrel enzymes"/>
    <property type="match status" value="1"/>
</dbReference>
<dbReference type="InterPro" id="IPR050312">
    <property type="entry name" value="IolE/XylAMocC-like"/>
</dbReference>
<evidence type="ECO:0000313" key="3">
    <source>
        <dbReference type="EMBL" id="SDN12518.1"/>
    </source>
</evidence>
<sequence>MLMAPAARTLTNSDSGPVGGSSETSAHAIRVGLSTSSVYPGTAEDTFALAAQLGYDGVEVMVWGEKTTQDAGALAALAERHRVSVLAVHAPTLLLTRTVFGADPWGKVDRSIELARALGAPSVVLHPPFFWQTRYARSFVAGVAQREAASGVRLCVENMFTWRPRNAHSTRDFQAYFPTWDPVGQGYRSVTLDVSHAATSGSDALAMARALGPTLRHVHLTDGVPGFRDDHLLPGQGDQDCAGLLRHLVDTGFGAGGGQVVVEVNTRTMSVEERWEGLASALAFAREHLEGEGNTDAVRVPAPTRRRYRDARA</sequence>
<feature type="domain" description="Xylose isomerase-like TIM barrel" evidence="2">
    <location>
        <begin position="47"/>
        <end position="283"/>
    </location>
</feature>
<reference evidence="3 4" key="1">
    <citation type="submission" date="2016-10" db="EMBL/GenBank/DDBJ databases">
        <authorList>
            <person name="de Groot N.N."/>
        </authorList>
    </citation>
    <scope>NUCLEOTIDE SEQUENCE [LARGE SCALE GENOMIC DNA]</scope>
    <source>
        <strain evidence="3 4">KPR-7B</strain>
    </source>
</reference>
<dbReference type="GO" id="GO:0016853">
    <property type="term" value="F:isomerase activity"/>
    <property type="evidence" value="ECO:0007669"/>
    <property type="project" value="UniProtKB-KW"/>
</dbReference>
<dbReference type="Proteomes" id="UP000199671">
    <property type="component" value="Unassembled WGS sequence"/>
</dbReference>
<dbReference type="InterPro" id="IPR036237">
    <property type="entry name" value="Xyl_isomerase-like_sf"/>
</dbReference>
<evidence type="ECO:0000256" key="1">
    <source>
        <dbReference type="SAM" id="MobiDB-lite"/>
    </source>
</evidence>
<organism evidence="3 4">
    <name type="scientific">Actinomyces ruminicola</name>
    <dbReference type="NCBI Taxonomy" id="332524"/>
    <lineage>
        <taxon>Bacteria</taxon>
        <taxon>Bacillati</taxon>
        <taxon>Actinomycetota</taxon>
        <taxon>Actinomycetes</taxon>
        <taxon>Actinomycetales</taxon>
        <taxon>Actinomycetaceae</taxon>
        <taxon>Actinomyces</taxon>
    </lineage>
</organism>
<dbReference type="PANTHER" id="PTHR12110">
    <property type="entry name" value="HYDROXYPYRUVATE ISOMERASE"/>
    <property type="match status" value="1"/>
</dbReference>
<dbReference type="Pfam" id="PF01261">
    <property type="entry name" value="AP_endonuc_2"/>
    <property type="match status" value="1"/>
</dbReference>
<feature type="compositionally biased region" description="Polar residues" evidence="1">
    <location>
        <begin position="9"/>
        <end position="24"/>
    </location>
</feature>
<dbReference type="InterPro" id="IPR013022">
    <property type="entry name" value="Xyl_isomerase-like_TIM-brl"/>
</dbReference>
<keyword evidence="3" id="KW-0413">Isomerase</keyword>
<evidence type="ECO:0000313" key="4">
    <source>
        <dbReference type="Proteomes" id="UP000199671"/>
    </source>
</evidence>
<evidence type="ECO:0000259" key="2">
    <source>
        <dbReference type="Pfam" id="PF01261"/>
    </source>
</evidence>
<accession>A0A1G9YTN2</accession>
<gene>
    <name evidence="3" type="ORF">SAMN04487766_11438</name>
</gene>
<proteinExistence type="predicted"/>
<feature type="region of interest" description="Disordered" evidence="1">
    <location>
        <begin position="1"/>
        <end position="24"/>
    </location>
</feature>
<dbReference type="SUPFAM" id="SSF51658">
    <property type="entry name" value="Xylose isomerase-like"/>
    <property type="match status" value="1"/>
</dbReference>
<dbReference type="EMBL" id="FNHU01000014">
    <property type="protein sequence ID" value="SDN12518.1"/>
    <property type="molecule type" value="Genomic_DNA"/>
</dbReference>
<dbReference type="AlphaFoldDB" id="A0A1G9YTN2"/>
<protein>
    <submittedName>
        <fullName evidence="3">Sugar phosphate isomerase/epimerase</fullName>
    </submittedName>
</protein>
<dbReference type="PANTHER" id="PTHR12110:SF47">
    <property type="match status" value="1"/>
</dbReference>